<comment type="caution">
    <text evidence="1">The sequence shown here is derived from an EMBL/GenBank/DDBJ whole genome shotgun (WGS) entry which is preliminary data.</text>
</comment>
<proteinExistence type="predicted"/>
<name>A0A2V3UB39_9HYPH</name>
<dbReference type="Proteomes" id="UP000248021">
    <property type="component" value="Unassembled WGS sequence"/>
</dbReference>
<evidence type="ECO:0000313" key="1">
    <source>
        <dbReference type="EMBL" id="PXW61639.1"/>
    </source>
</evidence>
<protein>
    <recommendedName>
        <fullName evidence="3">HEPN AbiU2-like domain-containing protein</fullName>
    </recommendedName>
</protein>
<evidence type="ECO:0008006" key="3">
    <source>
        <dbReference type="Google" id="ProtNLM"/>
    </source>
</evidence>
<dbReference type="RefSeq" id="WP_146227297.1">
    <property type="nucleotide sequence ID" value="NZ_JAHBRY010000001.1"/>
</dbReference>
<organism evidence="1 2">
    <name type="scientific">Chelatococcus asaccharovorans</name>
    <dbReference type="NCBI Taxonomy" id="28210"/>
    <lineage>
        <taxon>Bacteria</taxon>
        <taxon>Pseudomonadati</taxon>
        <taxon>Pseudomonadota</taxon>
        <taxon>Alphaproteobacteria</taxon>
        <taxon>Hyphomicrobiales</taxon>
        <taxon>Chelatococcaceae</taxon>
        <taxon>Chelatococcus</taxon>
    </lineage>
</organism>
<gene>
    <name evidence="1" type="ORF">C7450_103156</name>
</gene>
<keyword evidence="2" id="KW-1185">Reference proteome</keyword>
<dbReference type="EMBL" id="QJJK01000003">
    <property type="protein sequence ID" value="PXW61639.1"/>
    <property type="molecule type" value="Genomic_DNA"/>
</dbReference>
<sequence length="172" mass="19614">MTQALERLYTARRDLQLAKFCCEHVLRNDWDAETVNFTGPVEDFYHLQAYMTAMVVAYGRPFTDSGSKHRLPREFTPRASKRWRNLHGRVLDARHKAYAHSDPGLNEVALTTSPINVTYTQVLLLFTREDLEELCQMIDDVRERLKAEIARYVSEAPPAPTPPPLASGSQPA</sequence>
<reference evidence="1 2" key="1">
    <citation type="submission" date="2018-05" db="EMBL/GenBank/DDBJ databases">
        <title>Genomic Encyclopedia of Type Strains, Phase IV (KMG-IV): sequencing the most valuable type-strain genomes for metagenomic binning, comparative biology and taxonomic classification.</title>
        <authorList>
            <person name="Goeker M."/>
        </authorList>
    </citation>
    <scope>NUCLEOTIDE SEQUENCE [LARGE SCALE GENOMIC DNA]</scope>
    <source>
        <strain evidence="1 2">DSM 6462</strain>
    </source>
</reference>
<dbReference type="AlphaFoldDB" id="A0A2V3UB39"/>
<evidence type="ECO:0000313" key="2">
    <source>
        <dbReference type="Proteomes" id="UP000248021"/>
    </source>
</evidence>
<accession>A0A2V3UB39</accession>
<dbReference type="OrthoDB" id="8092325at2"/>